<dbReference type="FunFam" id="3.40.190.10:FF:000005">
    <property type="entry name" value="Porphobilinogen deaminase"/>
    <property type="match status" value="1"/>
</dbReference>
<dbReference type="KEGG" id="dmt:DESME_09275"/>
<dbReference type="PANTHER" id="PTHR11557:SF0">
    <property type="entry name" value="PORPHOBILINOGEN DEAMINASE"/>
    <property type="match status" value="1"/>
</dbReference>
<comment type="similarity">
    <text evidence="4 9">Belongs to the HMBS family.</text>
</comment>
<evidence type="ECO:0000259" key="10">
    <source>
        <dbReference type="Pfam" id="PF01379"/>
    </source>
</evidence>
<comment type="cofactor">
    <cofactor evidence="9">
        <name>dipyrromethane</name>
        <dbReference type="ChEBI" id="CHEBI:60342"/>
    </cofactor>
    <text evidence="9">Binds 1 dipyrromethane group covalently.</text>
</comment>
<dbReference type="CDD" id="cd13646">
    <property type="entry name" value="PBP2_EcHMBS_like"/>
    <property type="match status" value="1"/>
</dbReference>
<name>W0EDS4_9FIRM</name>
<dbReference type="HOGENOM" id="CLU_019704_0_2_9"/>
<dbReference type="PRINTS" id="PR00151">
    <property type="entry name" value="PORPHBDMNASE"/>
</dbReference>
<keyword evidence="13" id="KW-1185">Reference proteome</keyword>
<dbReference type="GO" id="GO:0006782">
    <property type="term" value="P:protoporphyrinogen IX biosynthetic process"/>
    <property type="evidence" value="ECO:0007669"/>
    <property type="project" value="UniProtKB-UniRule"/>
</dbReference>
<dbReference type="InterPro" id="IPR022419">
    <property type="entry name" value="Porphobilin_deaminase_cofac_BS"/>
</dbReference>
<dbReference type="eggNOG" id="COG0181">
    <property type="taxonomic scope" value="Bacteria"/>
</dbReference>
<feature type="domain" description="Porphobilinogen deaminase C-terminal" evidence="11">
    <location>
        <begin position="224"/>
        <end position="291"/>
    </location>
</feature>
<evidence type="ECO:0000256" key="6">
    <source>
        <dbReference type="ARBA" id="ARBA00022679"/>
    </source>
</evidence>
<sequence>MSIIRIGTRDSVLALWQAEWVKTQLSMIYPEHQFILVSMKTKGDKILDVPLAKIGDKGLFTKELENGLLRDEVDLAVHSLKDLPTILPEGLSIGAICEREEPRDVFLSKDGTRLEDLPPGSVIGTSSLRRKAQLQHYRADLNFADLRGNLQTRWRKLEESAMAGIVLAYAGVKRLGWEERITQLIPEDIMLSAVGQGSIAIEISTERQDIYELLKPLHHEETSLAVRAERALMRRLEGGCQVPIGALGIVIEGRVQLKGMVASLDGQHLLRASVEGQNPEEIGYDVAEQLIAQGAKAILDQIRVLS</sequence>
<dbReference type="Pfam" id="PF03900">
    <property type="entry name" value="Porphobil_deamC"/>
    <property type="match status" value="1"/>
</dbReference>
<gene>
    <name evidence="9" type="primary">hemC</name>
    <name evidence="12" type="ORF">DESME_09275</name>
</gene>
<evidence type="ECO:0000256" key="4">
    <source>
        <dbReference type="ARBA" id="ARBA00005638"/>
    </source>
</evidence>
<keyword evidence="6 9" id="KW-0808">Transferase</keyword>
<dbReference type="SUPFAM" id="SSF53850">
    <property type="entry name" value="Periplasmic binding protein-like II"/>
    <property type="match status" value="1"/>
</dbReference>
<dbReference type="Proteomes" id="UP000010847">
    <property type="component" value="Chromosome"/>
</dbReference>
<dbReference type="GO" id="GO:0004418">
    <property type="term" value="F:hydroxymethylbilane synthase activity"/>
    <property type="evidence" value="ECO:0007669"/>
    <property type="project" value="UniProtKB-UniRule"/>
</dbReference>
<evidence type="ECO:0000256" key="2">
    <source>
        <dbReference type="ARBA" id="ARBA00004735"/>
    </source>
</evidence>
<dbReference type="HAMAP" id="MF_00260">
    <property type="entry name" value="Porphobil_deam"/>
    <property type="match status" value="1"/>
</dbReference>
<evidence type="ECO:0000256" key="9">
    <source>
        <dbReference type="HAMAP-Rule" id="MF_00260"/>
    </source>
</evidence>
<dbReference type="InterPro" id="IPR022417">
    <property type="entry name" value="Porphobilin_deaminase_N"/>
</dbReference>
<evidence type="ECO:0000256" key="1">
    <source>
        <dbReference type="ARBA" id="ARBA00002869"/>
    </source>
</evidence>
<accession>W0EDS4</accession>
<organism evidence="12 13">
    <name type="scientific">Desulfitobacterium metallireducens DSM 15288</name>
    <dbReference type="NCBI Taxonomy" id="871968"/>
    <lineage>
        <taxon>Bacteria</taxon>
        <taxon>Bacillati</taxon>
        <taxon>Bacillota</taxon>
        <taxon>Clostridia</taxon>
        <taxon>Eubacteriales</taxon>
        <taxon>Desulfitobacteriaceae</taxon>
        <taxon>Desulfitobacterium</taxon>
    </lineage>
</organism>
<dbReference type="GO" id="GO:0005737">
    <property type="term" value="C:cytoplasm"/>
    <property type="evidence" value="ECO:0007669"/>
    <property type="project" value="UniProtKB-UniRule"/>
</dbReference>
<comment type="catalytic activity">
    <reaction evidence="8 9">
        <text>4 porphobilinogen + H2O = hydroxymethylbilane + 4 NH4(+)</text>
        <dbReference type="Rhea" id="RHEA:13185"/>
        <dbReference type="ChEBI" id="CHEBI:15377"/>
        <dbReference type="ChEBI" id="CHEBI:28938"/>
        <dbReference type="ChEBI" id="CHEBI:57845"/>
        <dbReference type="ChEBI" id="CHEBI:58126"/>
        <dbReference type="EC" id="2.5.1.61"/>
    </reaction>
</comment>
<protein>
    <recommendedName>
        <fullName evidence="9">Porphobilinogen deaminase</fullName>
        <shortName evidence="9">PBG</shortName>
        <ecNumber evidence="9">2.5.1.61</ecNumber>
    </recommendedName>
    <alternativeName>
        <fullName evidence="9">Hydroxymethylbilane synthase</fullName>
        <shortName evidence="9">HMBS</shortName>
    </alternativeName>
    <alternativeName>
        <fullName evidence="9">Pre-uroporphyrinogen synthase</fullName>
    </alternativeName>
</protein>
<dbReference type="Gene3D" id="3.40.190.10">
    <property type="entry name" value="Periplasmic binding protein-like II"/>
    <property type="match status" value="2"/>
</dbReference>
<dbReference type="EC" id="2.5.1.61" evidence="9"/>
<dbReference type="EMBL" id="CP007032">
    <property type="protein sequence ID" value="AHF07206.1"/>
    <property type="molecule type" value="Genomic_DNA"/>
</dbReference>
<feature type="modified residue" description="S-(dipyrrolylmethanemethyl)cysteine" evidence="9">
    <location>
        <position position="240"/>
    </location>
</feature>
<dbReference type="FunFam" id="3.40.190.10:FF:000004">
    <property type="entry name" value="Porphobilinogen deaminase"/>
    <property type="match status" value="1"/>
</dbReference>
<feature type="domain" description="Porphobilinogen deaminase N-terminal" evidence="10">
    <location>
        <begin position="4"/>
        <end position="210"/>
    </location>
</feature>
<evidence type="ECO:0000256" key="3">
    <source>
        <dbReference type="ARBA" id="ARBA00005173"/>
    </source>
</evidence>
<dbReference type="SUPFAM" id="SSF54782">
    <property type="entry name" value="Porphobilinogen deaminase (hydroxymethylbilane synthase), C-terminal domain"/>
    <property type="match status" value="1"/>
</dbReference>
<comment type="miscellaneous">
    <text evidence="9">The porphobilinogen subunits are added to the dipyrromethane group.</text>
</comment>
<reference evidence="12 13" key="1">
    <citation type="submission" date="2013-12" db="EMBL/GenBank/DDBJ databases">
        <authorList>
            <consortium name="DOE Joint Genome Institute"/>
            <person name="Smidt H."/>
            <person name="Huntemann M."/>
            <person name="Han J."/>
            <person name="Chen A."/>
            <person name="Kyrpides N."/>
            <person name="Mavromatis K."/>
            <person name="Markowitz V."/>
            <person name="Palaniappan K."/>
            <person name="Ivanova N."/>
            <person name="Schaumberg A."/>
            <person name="Pati A."/>
            <person name="Liolios K."/>
            <person name="Nordberg H.P."/>
            <person name="Cantor M.N."/>
            <person name="Hua S.X."/>
            <person name="Woyke T."/>
        </authorList>
    </citation>
    <scope>NUCLEOTIDE SEQUENCE [LARGE SCALE GENOMIC DNA]</scope>
    <source>
        <strain evidence="13">DSM 15288</strain>
    </source>
</reference>
<evidence type="ECO:0000313" key="13">
    <source>
        <dbReference type="Proteomes" id="UP000010847"/>
    </source>
</evidence>
<dbReference type="InterPro" id="IPR000860">
    <property type="entry name" value="HemC"/>
</dbReference>
<evidence type="ECO:0000256" key="7">
    <source>
        <dbReference type="ARBA" id="ARBA00023244"/>
    </source>
</evidence>
<dbReference type="Gene3D" id="3.30.160.40">
    <property type="entry name" value="Porphobilinogen deaminase, C-terminal domain"/>
    <property type="match status" value="1"/>
</dbReference>
<dbReference type="InterPro" id="IPR022418">
    <property type="entry name" value="Porphobilinogen_deaminase_C"/>
</dbReference>
<dbReference type="AlphaFoldDB" id="W0EDS4"/>
<dbReference type="NCBIfam" id="TIGR00212">
    <property type="entry name" value="hemC"/>
    <property type="match status" value="1"/>
</dbReference>
<evidence type="ECO:0000313" key="12">
    <source>
        <dbReference type="EMBL" id="AHF07206.1"/>
    </source>
</evidence>
<dbReference type="STRING" id="871968.DESME_09275"/>
<dbReference type="InterPro" id="IPR036803">
    <property type="entry name" value="Porphobilinogen_deaminase_C_sf"/>
</dbReference>
<dbReference type="RefSeq" id="WP_006718327.1">
    <property type="nucleotide sequence ID" value="NZ_CP007032.1"/>
</dbReference>
<evidence type="ECO:0000256" key="5">
    <source>
        <dbReference type="ARBA" id="ARBA00011245"/>
    </source>
</evidence>
<comment type="pathway">
    <text evidence="3">Porphyrin-containing compound metabolism; chlorophyll biosynthesis.</text>
</comment>
<comment type="pathway">
    <text evidence="2">Porphyrin-containing compound metabolism; protoporphyrin-IX biosynthesis; coproporphyrinogen-III from 5-aminolevulinate: step 2/4.</text>
</comment>
<evidence type="ECO:0000256" key="8">
    <source>
        <dbReference type="ARBA" id="ARBA00048169"/>
    </source>
</evidence>
<evidence type="ECO:0000259" key="11">
    <source>
        <dbReference type="Pfam" id="PF03900"/>
    </source>
</evidence>
<comment type="function">
    <text evidence="1 9">Tetrapolymerization of the monopyrrole PBG into the hydroxymethylbilane pre-uroporphyrinogen in several discrete steps.</text>
</comment>
<dbReference type="PANTHER" id="PTHR11557">
    <property type="entry name" value="PORPHOBILINOGEN DEAMINASE"/>
    <property type="match status" value="1"/>
</dbReference>
<dbReference type="PIRSF" id="PIRSF001438">
    <property type="entry name" value="4pyrrol_synth_OHMeBilane_synth"/>
    <property type="match status" value="1"/>
</dbReference>
<proteinExistence type="inferred from homology"/>
<dbReference type="Pfam" id="PF01379">
    <property type="entry name" value="Porphobil_deam"/>
    <property type="match status" value="1"/>
</dbReference>
<comment type="subunit">
    <text evidence="5 9">Monomer.</text>
</comment>
<dbReference type="PROSITE" id="PS00533">
    <property type="entry name" value="PORPHOBILINOGEN_DEAM"/>
    <property type="match status" value="1"/>
</dbReference>
<dbReference type="FunFam" id="3.30.160.40:FF:000002">
    <property type="entry name" value="Porphobilinogen deaminase"/>
    <property type="match status" value="1"/>
</dbReference>
<keyword evidence="7 9" id="KW-0627">Porphyrin biosynthesis</keyword>
<dbReference type="OrthoDB" id="9810298at2"/>